<dbReference type="VEuPathDB" id="FungiDB:PC110_g12779"/>
<evidence type="ECO:0000313" key="2">
    <source>
        <dbReference type="EMBL" id="KAG2890611.1"/>
    </source>
</evidence>
<dbReference type="Proteomes" id="UP000736787">
    <property type="component" value="Unassembled WGS sequence"/>
</dbReference>
<accession>A0A8T1AYV6</accession>
<gene>
    <name evidence="2" type="ORF">PC117_g24434</name>
</gene>
<reference evidence="2" key="1">
    <citation type="submission" date="2018-10" db="EMBL/GenBank/DDBJ databases">
        <title>Effector identification in a new, highly contiguous assembly of the strawberry crown rot pathogen Phytophthora cactorum.</title>
        <authorList>
            <person name="Armitage A.D."/>
            <person name="Nellist C.F."/>
            <person name="Bates H."/>
            <person name="Vickerstaff R.J."/>
            <person name="Harrison R.J."/>
        </authorList>
    </citation>
    <scope>NUCLEOTIDE SEQUENCE</scope>
    <source>
        <strain evidence="2">4040</strain>
    </source>
</reference>
<protein>
    <submittedName>
        <fullName evidence="2">Uncharacterized protein</fullName>
    </submittedName>
</protein>
<organism evidence="2 3">
    <name type="scientific">Phytophthora cactorum</name>
    <dbReference type="NCBI Taxonomy" id="29920"/>
    <lineage>
        <taxon>Eukaryota</taxon>
        <taxon>Sar</taxon>
        <taxon>Stramenopiles</taxon>
        <taxon>Oomycota</taxon>
        <taxon>Peronosporomycetes</taxon>
        <taxon>Peronosporales</taxon>
        <taxon>Peronosporaceae</taxon>
        <taxon>Phytophthora</taxon>
    </lineage>
</organism>
<evidence type="ECO:0000256" key="1">
    <source>
        <dbReference type="SAM" id="MobiDB-lite"/>
    </source>
</evidence>
<sequence length="199" mass="21804">MSALAKTTQESHPTVGELPTSEILFHPTSTSIIRVVKEEIEVARSEDWPTIRPDLTSTCRLPKLDPTPDEDLGHTTADHSRAEKLGATEDEQICYHKGGDLYAEDVGEDMVVVPDVPLTTAEVKIEDIQLDPTSNTPEEVNRLQDGIWRIKHLFIGKGNALPPDARGVVCDIDVGGAKPIAQKVRILFFRSSLPPSPPP</sequence>
<dbReference type="AlphaFoldDB" id="A0A8T1AYV6"/>
<dbReference type="EMBL" id="RCMK01001641">
    <property type="protein sequence ID" value="KAG2890611.1"/>
    <property type="molecule type" value="Genomic_DNA"/>
</dbReference>
<comment type="caution">
    <text evidence="2">The sequence shown here is derived from an EMBL/GenBank/DDBJ whole genome shotgun (WGS) entry which is preliminary data.</text>
</comment>
<feature type="compositionally biased region" description="Basic and acidic residues" evidence="1">
    <location>
        <begin position="71"/>
        <end position="85"/>
    </location>
</feature>
<evidence type="ECO:0000313" key="3">
    <source>
        <dbReference type="Proteomes" id="UP000736787"/>
    </source>
</evidence>
<name>A0A8T1AYV6_9STRA</name>
<feature type="region of interest" description="Disordered" evidence="1">
    <location>
        <begin position="59"/>
        <end position="85"/>
    </location>
</feature>
<proteinExistence type="predicted"/>